<dbReference type="EMBL" id="CADCVX010000454">
    <property type="protein sequence ID" value="CAA9526206.1"/>
    <property type="molecule type" value="Genomic_DNA"/>
</dbReference>
<evidence type="ECO:0000313" key="1">
    <source>
        <dbReference type="EMBL" id="CAA9526206.1"/>
    </source>
</evidence>
<dbReference type="AlphaFoldDB" id="A0A6J4TL56"/>
<sequence length="75" mass="7919">MADPATLIALASAATVGVTIAAASALRGWSGWLELRRTELSYSHGGSNPPASRTKEIAELRERVRRLEAIASGTQ</sequence>
<reference evidence="1" key="1">
    <citation type="submission" date="2020-02" db="EMBL/GenBank/DDBJ databases">
        <authorList>
            <person name="Meier V. D."/>
        </authorList>
    </citation>
    <scope>NUCLEOTIDE SEQUENCE</scope>
    <source>
        <strain evidence="1">AVDCRST_MAG91</strain>
    </source>
</reference>
<name>A0A6J4TL56_9SPHN</name>
<protein>
    <submittedName>
        <fullName evidence="1">Uncharacterized protein</fullName>
    </submittedName>
</protein>
<gene>
    <name evidence="1" type="ORF">AVDCRST_MAG91-2534</name>
</gene>
<organism evidence="1">
    <name type="scientific">uncultured Sphingomonadaceae bacterium</name>
    <dbReference type="NCBI Taxonomy" id="169976"/>
    <lineage>
        <taxon>Bacteria</taxon>
        <taxon>Pseudomonadati</taxon>
        <taxon>Pseudomonadota</taxon>
        <taxon>Alphaproteobacteria</taxon>
        <taxon>Sphingomonadales</taxon>
        <taxon>Sphingomonadaceae</taxon>
        <taxon>environmental samples</taxon>
    </lineage>
</organism>
<accession>A0A6J4TL56</accession>
<proteinExistence type="predicted"/>